<evidence type="ECO:0000313" key="3">
    <source>
        <dbReference type="Proteomes" id="UP001556196"/>
    </source>
</evidence>
<name>A0ABV3R252_9HYPH</name>
<dbReference type="EMBL" id="JBFOCI010000004">
    <property type="protein sequence ID" value="MEW9807155.1"/>
    <property type="molecule type" value="Genomic_DNA"/>
</dbReference>
<gene>
    <name evidence="2" type="ORF">ABUE31_14275</name>
</gene>
<organism evidence="2 3">
    <name type="scientific">Mesorhizobium marinum</name>
    <dbReference type="NCBI Taxonomy" id="3228790"/>
    <lineage>
        <taxon>Bacteria</taxon>
        <taxon>Pseudomonadati</taxon>
        <taxon>Pseudomonadota</taxon>
        <taxon>Alphaproteobacteria</taxon>
        <taxon>Hyphomicrobiales</taxon>
        <taxon>Phyllobacteriaceae</taxon>
        <taxon>Mesorhizobium</taxon>
    </lineage>
</organism>
<accession>A0ABV3R252</accession>
<keyword evidence="1" id="KW-0472">Membrane</keyword>
<keyword evidence="3" id="KW-1185">Reference proteome</keyword>
<protein>
    <submittedName>
        <fullName evidence="2">Uncharacterized protein</fullName>
    </submittedName>
</protein>
<evidence type="ECO:0000256" key="1">
    <source>
        <dbReference type="SAM" id="Phobius"/>
    </source>
</evidence>
<keyword evidence="1" id="KW-0812">Transmembrane</keyword>
<evidence type="ECO:0000313" key="2">
    <source>
        <dbReference type="EMBL" id="MEW9807155.1"/>
    </source>
</evidence>
<sequence>MFRFLFRLMATFALAVAVIMAVLDVTRTIAASRLVLTPLRDSWASVSPGTLEQVRVFIVENTHPLVWNPIMTSLLDQPGFAVFGVLAFLLYAIGRRPERRIGRFVAER</sequence>
<reference evidence="2 3" key="1">
    <citation type="submission" date="2024-06" db="EMBL/GenBank/DDBJ databases">
        <authorList>
            <person name="Tuo L."/>
        </authorList>
    </citation>
    <scope>NUCLEOTIDE SEQUENCE [LARGE SCALE GENOMIC DNA]</scope>
    <source>
        <strain evidence="2 3">ZMM04-5</strain>
    </source>
</reference>
<feature type="transmembrane region" description="Helical" evidence="1">
    <location>
        <begin position="77"/>
        <end position="94"/>
    </location>
</feature>
<dbReference type="RefSeq" id="WP_367724316.1">
    <property type="nucleotide sequence ID" value="NZ_JBFOCH010000015.1"/>
</dbReference>
<comment type="caution">
    <text evidence="2">The sequence shown here is derived from an EMBL/GenBank/DDBJ whole genome shotgun (WGS) entry which is preliminary data.</text>
</comment>
<proteinExistence type="predicted"/>
<dbReference type="Proteomes" id="UP001556196">
    <property type="component" value="Unassembled WGS sequence"/>
</dbReference>
<keyword evidence="1" id="KW-1133">Transmembrane helix</keyword>